<name>A0A5N1JMA7_9BACT</name>
<protein>
    <submittedName>
        <fullName evidence="2">Transporter</fullName>
    </submittedName>
</protein>
<comment type="caution">
    <text evidence="2">The sequence shown here is derived from an EMBL/GenBank/DDBJ whole genome shotgun (WGS) entry which is preliminary data.</text>
</comment>
<dbReference type="AlphaFoldDB" id="A0A5N1JMA7"/>
<dbReference type="Pfam" id="PF04143">
    <property type="entry name" value="Sulf_transp"/>
    <property type="match status" value="1"/>
</dbReference>
<dbReference type="Proteomes" id="UP000326344">
    <property type="component" value="Unassembled WGS sequence"/>
</dbReference>
<keyword evidence="3" id="KW-1185">Reference proteome</keyword>
<evidence type="ECO:0000313" key="2">
    <source>
        <dbReference type="EMBL" id="KAA9357625.1"/>
    </source>
</evidence>
<keyword evidence="1" id="KW-0812">Transmembrane</keyword>
<evidence type="ECO:0000256" key="1">
    <source>
        <dbReference type="SAM" id="Phobius"/>
    </source>
</evidence>
<dbReference type="EMBL" id="VTWS01000001">
    <property type="protein sequence ID" value="KAA9357625.1"/>
    <property type="molecule type" value="Genomic_DNA"/>
</dbReference>
<reference evidence="2 3" key="1">
    <citation type="submission" date="2019-09" db="EMBL/GenBank/DDBJ databases">
        <title>Genome Sequence of Larkinella sp MA1.</title>
        <authorList>
            <person name="Srinivasan S."/>
        </authorList>
    </citation>
    <scope>NUCLEOTIDE SEQUENCE [LARGE SCALE GENOMIC DNA]</scope>
    <source>
        <strain evidence="2 3">MA1</strain>
    </source>
</reference>
<feature type="transmembrane region" description="Helical" evidence="1">
    <location>
        <begin position="28"/>
        <end position="49"/>
    </location>
</feature>
<keyword evidence="1" id="KW-0472">Membrane</keyword>
<feature type="transmembrane region" description="Helical" evidence="1">
    <location>
        <begin position="61"/>
        <end position="81"/>
    </location>
</feature>
<feature type="transmembrane region" description="Helical" evidence="1">
    <location>
        <begin position="134"/>
        <end position="154"/>
    </location>
</feature>
<dbReference type="InterPro" id="IPR007272">
    <property type="entry name" value="Sulf_transp_TsuA/YedE"/>
</dbReference>
<feature type="transmembrane region" description="Helical" evidence="1">
    <location>
        <begin position="106"/>
        <end position="128"/>
    </location>
</feature>
<accession>A0A5N1JMA7</accession>
<keyword evidence="1" id="KW-1133">Transmembrane helix</keyword>
<sequence length="159" mass="17691">MEKIEVEEMLACDAPNDMKREEGFVGNLKYGVVGILFGIVFVKAEIVSWFRIQEMFRLQSFHMYGVIGSAIVVGMLSVWLIKRFRIKTIAGEDVVFHPKKFYSGQIYGGLLFGLGWAITGACPGPLFAQIGSGFVVVLVTLLSAIAGTWVYGYFRPRLP</sequence>
<evidence type="ECO:0000313" key="3">
    <source>
        <dbReference type="Proteomes" id="UP000326344"/>
    </source>
</evidence>
<proteinExistence type="predicted"/>
<gene>
    <name evidence="2" type="ORF">F0P93_07810</name>
</gene>
<organism evidence="2 3">
    <name type="scientific">Larkinella humicola</name>
    <dbReference type="NCBI Taxonomy" id="2607654"/>
    <lineage>
        <taxon>Bacteria</taxon>
        <taxon>Pseudomonadati</taxon>
        <taxon>Bacteroidota</taxon>
        <taxon>Cytophagia</taxon>
        <taxon>Cytophagales</taxon>
        <taxon>Spirosomataceae</taxon>
        <taxon>Larkinella</taxon>
    </lineage>
</organism>